<accession>A0A849BTK8</accession>
<organism evidence="2 3">
    <name type="scientific">Nocardia uniformis</name>
    <dbReference type="NCBI Taxonomy" id="53432"/>
    <lineage>
        <taxon>Bacteria</taxon>
        <taxon>Bacillati</taxon>
        <taxon>Actinomycetota</taxon>
        <taxon>Actinomycetes</taxon>
        <taxon>Mycobacteriales</taxon>
        <taxon>Nocardiaceae</taxon>
        <taxon>Nocardia</taxon>
    </lineage>
</organism>
<dbReference type="InterPro" id="IPR011944">
    <property type="entry name" value="Steroid_delta5-4_isomerase"/>
</dbReference>
<proteinExistence type="predicted"/>
<dbReference type="RefSeq" id="WP_084520991.1">
    <property type="nucleotide sequence ID" value="NZ_JABELX010000003.1"/>
</dbReference>
<dbReference type="NCBIfam" id="TIGR02246">
    <property type="entry name" value="SgcJ/EcaC family oxidoreductase"/>
    <property type="match status" value="1"/>
</dbReference>
<protein>
    <submittedName>
        <fullName evidence="2">SgcJ/EcaC family oxidoreductase</fullName>
    </submittedName>
</protein>
<dbReference type="Gene3D" id="3.10.450.50">
    <property type="match status" value="1"/>
</dbReference>
<dbReference type="Pfam" id="PF14534">
    <property type="entry name" value="DUF4440"/>
    <property type="match status" value="1"/>
</dbReference>
<feature type="domain" description="DUF4440" evidence="1">
    <location>
        <begin position="55"/>
        <end position="167"/>
    </location>
</feature>
<dbReference type="Proteomes" id="UP000586827">
    <property type="component" value="Unassembled WGS sequence"/>
</dbReference>
<evidence type="ECO:0000259" key="1">
    <source>
        <dbReference type="Pfam" id="PF14534"/>
    </source>
</evidence>
<gene>
    <name evidence="2" type="ORF">HLB23_08660</name>
</gene>
<name>A0A849BTK8_9NOCA</name>
<dbReference type="AlphaFoldDB" id="A0A849BTK8"/>
<comment type="caution">
    <text evidence="2">The sequence shown here is derived from an EMBL/GenBank/DDBJ whole genome shotgun (WGS) entry which is preliminary data.</text>
</comment>
<evidence type="ECO:0000313" key="3">
    <source>
        <dbReference type="Proteomes" id="UP000586827"/>
    </source>
</evidence>
<dbReference type="InterPro" id="IPR027843">
    <property type="entry name" value="DUF4440"/>
</dbReference>
<reference evidence="2 3" key="1">
    <citation type="submission" date="2020-05" db="EMBL/GenBank/DDBJ databases">
        <title>MicrobeNet Type strains.</title>
        <authorList>
            <person name="Nicholson A.C."/>
        </authorList>
    </citation>
    <scope>NUCLEOTIDE SEQUENCE [LARGE SCALE GENOMIC DNA]</scope>
    <source>
        <strain evidence="2 3">JCM 3224</strain>
    </source>
</reference>
<sequence length="182" mass="19703">MKQTIHDRVSGTPVRRGWRGLTVAALLAVGLLAVTACGSDDDDPAPLGTSDETAVRDLEREQAKAWAAGDGDAYAATFTVDADFVGVTGELIQGRDDIAASMRQGFDTFMKGTRVSVPDRVFVRFPTAETAVLITWTCILRTESDECSPQAESIQTRGAVKQDDRWLFTSYQNTRLNATPGT</sequence>
<dbReference type="SUPFAM" id="SSF54427">
    <property type="entry name" value="NTF2-like"/>
    <property type="match status" value="1"/>
</dbReference>
<dbReference type="EMBL" id="JABELX010000003">
    <property type="protein sequence ID" value="NNH69933.1"/>
    <property type="molecule type" value="Genomic_DNA"/>
</dbReference>
<evidence type="ECO:0000313" key="2">
    <source>
        <dbReference type="EMBL" id="NNH69933.1"/>
    </source>
</evidence>
<keyword evidence="3" id="KW-1185">Reference proteome</keyword>
<dbReference type="InterPro" id="IPR032710">
    <property type="entry name" value="NTF2-like_dom_sf"/>
</dbReference>